<dbReference type="EMBL" id="PVWG01000009">
    <property type="protein sequence ID" value="PSB19772.1"/>
    <property type="molecule type" value="Genomic_DNA"/>
</dbReference>
<dbReference type="PRINTS" id="PR00412">
    <property type="entry name" value="EPOXHYDRLASE"/>
</dbReference>
<protein>
    <submittedName>
        <fullName evidence="3">Alpha/beta hydrolase</fullName>
    </submittedName>
</protein>
<dbReference type="SUPFAM" id="SSF53474">
    <property type="entry name" value="alpha/beta-Hydrolases"/>
    <property type="match status" value="1"/>
</dbReference>
<dbReference type="GO" id="GO:0016787">
    <property type="term" value="F:hydrolase activity"/>
    <property type="evidence" value="ECO:0007669"/>
    <property type="project" value="UniProtKB-KW"/>
</dbReference>
<evidence type="ECO:0000313" key="4">
    <source>
        <dbReference type="Proteomes" id="UP000238634"/>
    </source>
</evidence>
<dbReference type="InterPro" id="IPR000639">
    <property type="entry name" value="Epox_hydrolase-like"/>
</dbReference>
<name>A0A2T1DH03_9CYAN</name>
<dbReference type="PANTHER" id="PTHR43798:SF33">
    <property type="entry name" value="HYDROLASE, PUTATIVE (AFU_ORTHOLOGUE AFUA_2G14860)-RELATED"/>
    <property type="match status" value="1"/>
</dbReference>
<reference evidence="3 4" key="1">
    <citation type="submission" date="2018-02" db="EMBL/GenBank/DDBJ databases">
        <authorList>
            <person name="Cohen D.B."/>
            <person name="Kent A.D."/>
        </authorList>
    </citation>
    <scope>NUCLEOTIDE SEQUENCE [LARGE SCALE GENOMIC DNA]</scope>
    <source>
        <strain evidence="3 4">ULC007</strain>
    </source>
</reference>
<dbReference type="Pfam" id="PF00561">
    <property type="entry name" value="Abhydrolase_1"/>
    <property type="match status" value="1"/>
</dbReference>
<dbReference type="AlphaFoldDB" id="A0A2T1DH03"/>
<keyword evidence="1" id="KW-1133">Transmembrane helix</keyword>
<dbReference type="InterPro" id="IPR050266">
    <property type="entry name" value="AB_hydrolase_sf"/>
</dbReference>
<comment type="caution">
    <text evidence="3">The sequence shown here is derived from an EMBL/GenBank/DDBJ whole genome shotgun (WGS) entry which is preliminary data.</text>
</comment>
<proteinExistence type="predicted"/>
<dbReference type="STRING" id="1920490.GCA_001895925_00175"/>
<feature type="transmembrane region" description="Helical" evidence="1">
    <location>
        <begin position="39"/>
        <end position="60"/>
    </location>
</feature>
<evidence type="ECO:0000259" key="2">
    <source>
        <dbReference type="Pfam" id="PF00561"/>
    </source>
</evidence>
<dbReference type="PANTHER" id="PTHR43798">
    <property type="entry name" value="MONOACYLGLYCEROL LIPASE"/>
    <property type="match status" value="1"/>
</dbReference>
<evidence type="ECO:0000313" key="3">
    <source>
        <dbReference type="EMBL" id="PSB19772.1"/>
    </source>
</evidence>
<dbReference type="PRINTS" id="PR00111">
    <property type="entry name" value="ABHYDROLASE"/>
</dbReference>
<keyword evidence="1" id="KW-0812">Transmembrane</keyword>
<feature type="domain" description="AB hydrolase-1" evidence="2">
    <location>
        <begin position="98"/>
        <end position="349"/>
    </location>
</feature>
<organism evidence="3 4">
    <name type="scientific">Phormidesmis priestleyi ULC007</name>
    <dbReference type="NCBI Taxonomy" id="1920490"/>
    <lineage>
        <taxon>Bacteria</taxon>
        <taxon>Bacillati</taxon>
        <taxon>Cyanobacteriota</taxon>
        <taxon>Cyanophyceae</taxon>
        <taxon>Leptolyngbyales</taxon>
        <taxon>Leptolyngbyaceae</taxon>
        <taxon>Phormidesmis</taxon>
    </lineage>
</organism>
<sequence length="369" mass="41059">MPLDFLLRLLSNLLVIPILGGGAYILYQWYEGELVSDRWLFLGVGLLLWSFLGFLPILLLRRPGQDEPKPHRSSRVHRLTRPDGSEIQVEFYGSDLAPTLILTHGWGPDSTAWYYAKKQLTDQFRVIVWDLPGLGKSKKPNNRDYSLEKYARDLEAVITLAGDQPVVLVGHSMGAMILLTFCRLFPEHLGQRVAGLILVDGTYTNPLKTAILSKLLPTLQKPLLEPLLHLAIVLSPLLWFASWLSYLNGSTLLTTEISGFTGRETRGQLNFSSLVGIKASPGVLVQGVLAMFKFDETATLPKISVPTLVVVGKSDIATRPFASERMSQEVPQAELSILSPGGHMALMERNQQFAEVVRTFSHSCLSLRR</sequence>
<gene>
    <name evidence="3" type="ORF">C7B65_10270</name>
</gene>
<dbReference type="InterPro" id="IPR000073">
    <property type="entry name" value="AB_hydrolase_1"/>
</dbReference>
<keyword evidence="4" id="KW-1185">Reference proteome</keyword>
<dbReference type="RefSeq" id="WP_073071812.1">
    <property type="nucleotide sequence ID" value="NZ_MPPI01000012.1"/>
</dbReference>
<dbReference type="OrthoDB" id="252464at2"/>
<accession>A0A2T1DH03</accession>
<evidence type="ECO:0000256" key="1">
    <source>
        <dbReference type="SAM" id="Phobius"/>
    </source>
</evidence>
<keyword evidence="3" id="KW-0378">Hydrolase</keyword>
<feature type="transmembrane region" description="Helical" evidence="1">
    <location>
        <begin position="7"/>
        <end position="27"/>
    </location>
</feature>
<reference evidence="3 4" key="2">
    <citation type="submission" date="2018-03" db="EMBL/GenBank/DDBJ databases">
        <title>The ancient ancestry and fast evolution of plastids.</title>
        <authorList>
            <person name="Moore K.R."/>
            <person name="Magnabosco C."/>
            <person name="Momper L."/>
            <person name="Gold D.A."/>
            <person name="Bosak T."/>
            <person name="Fournier G.P."/>
        </authorList>
    </citation>
    <scope>NUCLEOTIDE SEQUENCE [LARGE SCALE GENOMIC DNA]</scope>
    <source>
        <strain evidence="3 4">ULC007</strain>
    </source>
</reference>
<dbReference type="GO" id="GO:0016020">
    <property type="term" value="C:membrane"/>
    <property type="evidence" value="ECO:0007669"/>
    <property type="project" value="TreeGrafter"/>
</dbReference>
<keyword evidence="1" id="KW-0472">Membrane</keyword>
<dbReference type="Gene3D" id="3.40.50.1820">
    <property type="entry name" value="alpha/beta hydrolase"/>
    <property type="match status" value="1"/>
</dbReference>
<dbReference type="Proteomes" id="UP000238634">
    <property type="component" value="Unassembled WGS sequence"/>
</dbReference>
<dbReference type="InterPro" id="IPR029058">
    <property type="entry name" value="AB_hydrolase_fold"/>
</dbReference>